<evidence type="ECO:0000313" key="2">
    <source>
        <dbReference type="Proteomes" id="UP001473302"/>
    </source>
</evidence>
<name>A0ABP9ZBU0_9FUNG</name>
<sequence length="101" mass="12038">MLGSPVTYRKYLDVVEEKEETDVKHKVDGTTQDFIKRIQTFNLSYGIRFCWTFHHVQELLKDYPKVKKVAVDTFMFSNELFIYDTCDLKANTNLLEKFDCR</sequence>
<keyword evidence="2" id="KW-1185">Reference proteome</keyword>
<evidence type="ECO:0000313" key="1">
    <source>
        <dbReference type="EMBL" id="GAA5816589.1"/>
    </source>
</evidence>
<proteinExistence type="predicted"/>
<dbReference type="Proteomes" id="UP001473302">
    <property type="component" value="Unassembled WGS sequence"/>
</dbReference>
<organism evidence="1 2">
    <name type="scientific">Mucor flavus</name>
    <dbReference type="NCBI Taxonomy" id="439312"/>
    <lineage>
        <taxon>Eukaryota</taxon>
        <taxon>Fungi</taxon>
        <taxon>Fungi incertae sedis</taxon>
        <taxon>Mucoromycota</taxon>
        <taxon>Mucoromycotina</taxon>
        <taxon>Mucoromycetes</taxon>
        <taxon>Mucorales</taxon>
        <taxon>Mucorineae</taxon>
        <taxon>Mucoraceae</taxon>
        <taxon>Mucor</taxon>
    </lineage>
</organism>
<gene>
    <name evidence="1" type="ORF">MFLAVUS_010119</name>
</gene>
<protein>
    <submittedName>
        <fullName evidence="1">Uncharacterized protein</fullName>
    </submittedName>
</protein>
<dbReference type="EMBL" id="BAABUK010000033">
    <property type="protein sequence ID" value="GAA5816589.1"/>
    <property type="molecule type" value="Genomic_DNA"/>
</dbReference>
<reference evidence="1 2" key="1">
    <citation type="submission" date="2024-04" db="EMBL/GenBank/DDBJ databases">
        <title>genome sequences of Mucor flavus KT1a and Helicostylum pulchrum KT1b strains isolated from the surface of a dry-aged beef.</title>
        <authorList>
            <person name="Toyotome T."/>
            <person name="Hosono M."/>
            <person name="Torimaru M."/>
            <person name="Fukuda K."/>
            <person name="Mikami N."/>
        </authorList>
    </citation>
    <scope>NUCLEOTIDE SEQUENCE [LARGE SCALE GENOMIC DNA]</scope>
    <source>
        <strain evidence="1 2">KT1a</strain>
    </source>
</reference>
<accession>A0ABP9ZBU0</accession>
<comment type="caution">
    <text evidence="1">The sequence shown here is derived from an EMBL/GenBank/DDBJ whole genome shotgun (WGS) entry which is preliminary data.</text>
</comment>